<proteinExistence type="predicted"/>
<dbReference type="PANTHER" id="PTHR11257:SF13">
    <property type="entry name" value="GEO07322P1"/>
    <property type="match status" value="1"/>
</dbReference>
<keyword evidence="3" id="KW-1185">Reference proteome</keyword>
<dbReference type="PANTHER" id="PTHR11257">
    <property type="entry name" value="CHEMOSENSORY PROTEIN-RELATED"/>
    <property type="match status" value="1"/>
</dbReference>
<dbReference type="InParanoid" id="A0A6L2PUN6"/>
<keyword evidence="1" id="KW-0732">Signal</keyword>
<name>A0A6L2PUN6_COPFO</name>
<dbReference type="FunCoup" id="A0A6L2PUN6">
    <property type="interactions" value="29"/>
</dbReference>
<sequence length="130" mass="14873">MTRPCTLLLVLLVAVLSTADKPKEYTTKYDNVDVERILSNGRILTNYIKCMLDEGPCTPEGRELKKTLPDALQTGCEKCSEKQKSTSERVIRHLMKERSKDWERLLNKFDPKGEYRQKYEAFAEGAAAKS</sequence>
<dbReference type="Gene3D" id="1.10.2080.10">
    <property type="entry name" value="Insect odorant-binding protein A10/Ejaculatory bulb-specific protein 3"/>
    <property type="match status" value="1"/>
</dbReference>
<protein>
    <recommendedName>
        <fullName evidence="4">Chemosensory protein</fullName>
    </recommendedName>
</protein>
<dbReference type="SUPFAM" id="SSF100910">
    <property type="entry name" value="Chemosensory protein Csp2"/>
    <property type="match status" value="1"/>
</dbReference>
<dbReference type="Proteomes" id="UP000502823">
    <property type="component" value="Unassembled WGS sequence"/>
</dbReference>
<dbReference type="InterPro" id="IPR005055">
    <property type="entry name" value="A10/PebIII"/>
</dbReference>
<evidence type="ECO:0000313" key="2">
    <source>
        <dbReference type="EMBL" id="GFG36216.1"/>
    </source>
</evidence>
<gene>
    <name evidence="2" type="ORF">Cfor_11297</name>
</gene>
<organism evidence="2 3">
    <name type="scientific">Coptotermes formosanus</name>
    <name type="common">Formosan subterranean termite</name>
    <dbReference type="NCBI Taxonomy" id="36987"/>
    <lineage>
        <taxon>Eukaryota</taxon>
        <taxon>Metazoa</taxon>
        <taxon>Ecdysozoa</taxon>
        <taxon>Arthropoda</taxon>
        <taxon>Hexapoda</taxon>
        <taxon>Insecta</taxon>
        <taxon>Pterygota</taxon>
        <taxon>Neoptera</taxon>
        <taxon>Polyneoptera</taxon>
        <taxon>Dictyoptera</taxon>
        <taxon>Blattodea</taxon>
        <taxon>Blattoidea</taxon>
        <taxon>Termitoidae</taxon>
        <taxon>Rhinotermitidae</taxon>
        <taxon>Coptotermes</taxon>
    </lineage>
</organism>
<evidence type="ECO:0000256" key="1">
    <source>
        <dbReference type="SAM" id="SignalP"/>
    </source>
</evidence>
<dbReference type="InterPro" id="IPR036682">
    <property type="entry name" value="OS_D_A10/PebIII_sf"/>
</dbReference>
<evidence type="ECO:0008006" key="4">
    <source>
        <dbReference type="Google" id="ProtNLM"/>
    </source>
</evidence>
<dbReference type="EMBL" id="BLKM01000621">
    <property type="protein sequence ID" value="GFG36216.1"/>
    <property type="molecule type" value="Genomic_DNA"/>
</dbReference>
<accession>A0A6L2PUN6</accession>
<feature type="chain" id="PRO_5027102305" description="Chemosensory protein" evidence="1">
    <location>
        <begin position="20"/>
        <end position="130"/>
    </location>
</feature>
<feature type="signal peptide" evidence="1">
    <location>
        <begin position="1"/>
        <end position="19"/>
    </location>
</feature>
<dbReference type="OrthoDB" id="6625994at2759"/>
<dbReference type="AlphaFoldDB" id="A0A6L2PUN6"/>
<comment type="caution">
    <text evidence="2">The sequence shown here is derived from an EMBL/GenBank/DDBJ whole genome shotgun (WGS) entry which is preliminary data.</text>
</comment>
<reference evidence="3" key="1">
    <citation type="submission" date="2020-01" db="EMBL/GenBank/DDBJ databases">
        <title>Draft genome sequence of the Termite Coptotermes fromosanus.</title>
        <authorList>
            <person name="Itakura S."/>
            <person name="Yosikawa Y."/>
            <person name="Umezawa K."/>
        </authorList>
    </citation>
    <scope>NUCLEOTIDE SEQUENCE [LARGE SCALE GENOMIC DNA]</scope>
</reference>
<evidence type="ECO:0000313" key="3">
    <source>
        <dbReference type="Proteomes" id="UP000502823"/>
    </source>
</evidence>
<dbReference type="Pfam" id="PF03392">
    <property type="entry name" value="OS-D"/>
    <property type="match status" value="1"/>
</dbReference>